<gene>
    <name evidence="3" type="ORF">NX02_11720</name>
</gene>
<evidence type="ECO:0000259" key="1">
    <source>
        <dbReference type="Pfam" id="PF02541"/>
    </source>
</evidence>
<dbReference type="InterPro" id="IPR050273">
    <property type="entry name" value="GppA/Ppx_hydrolase"/>
</dbReference>
<dbReference type="SUPFAM" id="SSF109604">
    <property type="entry name" value="HD-domain/PDEase-like"/>
    <property type="match status" value="1"/>
</dbReference>
<feature type="domain" description="Exopolyphosphatase C-terminal" evidence="2">
    <location>
        <begin position="318"/>
        <end position="489"/>
    </location>
</feature>
<dbReference type="Gene3D" id="3.30.420.150">
    <property type="entry name" value="Exopolyphosphatase. Domain 2"/>
    <property type="match status" value="1"/>
</dbReference>
<dbReference type="CDD" id="cd24052">
    <property type="entry name" value="ASKHA_NBD_HpPPX-GppA-like"/>
    <property type="match status" value="1"/>
</dbReference>
<dbReference type="AlphaFoldDB" id="W0ACP2"/>
<dbReference type="Gene3D" id="3.30.420.40">
    <property type="match status" value="1"/>
</dbReference>
<dbReference type="PANTHER" id="PTHR30005">
    <property type="entry name" value="EXOPOLYPHOSPHATASE"/>
    <property type="match status" value="1"/>
</dbReference>
<proteinExistence type="predicted"/>
<name>W0ACP2_9SPHN</name>
<dbReference type="Pfam" id="PF02541">
    <property type="entry name" value="Ppx-GppA"/>
    <property type="match status" value="1"/>
</dbReference>
<dbReference type="RefSeq" id="WP_025292275.1">
    <property type="nucleotide sequence ID" value="NZ_CP006644.1"/>
</dbReference>
<dbReference type="SUPFAM" id="SSF53067">
    <property type="entry name" value="Actin-like ATPase domain"/>
    <property type="match status" value="2"/>
</dbReference>
<dbReference type="InterPro" id="IPR043129">
    <property type="entry name" value="ATPase_NBD"/>
</dbReference>
<dbReference type="EMBL" id="CP006644">
    <property type="protein sequence ID" value="AHE54053.1"/>
    <property type="molecule type" value="Genomic_DNA"/>
</dbReference>
<dbReference type="Gene3D" id="1.10.3210.10">
    <property type="entry name" value="Hypothetical protein af1432"/>
    <property type="match status" value="1"/>
</dbReference>
<organism evidence="3 4">
    <name type="scientific">Sphingomonas sanxanigenens DSM 19645 = NX02</name>
    <dbReference type="NCBI Taxonomy" id="1123269"/>
    <lineage>
        <taxon>Bacteria</taxon>
        <taxon>Pseudomonadati</taxon>
        <taxon>Pseudomonadota</taxon>
        <taxon>Alphaproteobacteria</taxon>
        <taxon>Sphingomonadales</taxon>
        <taxon>Sphingomonadaceae</taxon>
        <taxon>Sphingomonas</taxon>
    </lineage>
</organism>
<dbReference type="InterPro" id="IPR048951">
    <property type="entry name" value="Ppx_C"/>
</dbReference>
<accession>W0ACP2</accession>
<dbReference type="InterPro" id="IPR003695">
    <property type="entry name" value="Ppx_GppA_N"/>
</dbReference>
<feature type="domain" description="Ppx/GppA phosphatase N-terminal" evidence="1">
    <location>
        <begin position="38"/>
        <end position="310"/>
    </location>
</feature>
<dbReference type="KEGG" id="ssan:NX02_11720"/>
<dbReference type="PATRIC" id="fig|1123269.5.peg.2274"/>
<evidence type="ECO:0000313" key="4">
    <source>
        <dbReference type="Proteomes" id="UP000018851"/>
    </source>
</evidence>
<dbReference type="Proteomes" id="UP000018851">
    <property type="component" value="Chromosome"/>
</dbReference>
<dbReference type="GO" id="GO:0016462">
    <property type="term" value="F:pyrophosphatase activity"/>
    <property type="evidence" value="ECO:0007669"/>
    <property type="project" value="TreeGrafter"/>
</dbReference>
<evidence type="ECO:0000259" key="2">
    <source>
        <dbReference type="Pfam" id="PF21697"/>
    </source>
</evidence>
<dbReference type="OrthoDB" id="3698573at2"/>
<dbReference type="PANTHER" id="PTHR30005:SF0">
    <property type="entry name" value="RETROGRADE REGULATION PROTEIN 2"/>
    <property type="match status" value="1"/>
</dbReference>
<dbReference type="eggNOG" id="COG0248">
    <property type="taxonomic scope" value="Bacteria"/>
</dbReference>
<dbReference type="STRING" id="1123269.NX02_11720"/>
<protein>
    <submittedName>
        <fullName evidence="3">Uncharacterized protein</fullName>
    </submittedName>
</protein>
<dbReference type="Pfam" id="PF21697">
    <property type="entry name" value="Ppx_C"/>
    <property type="match status" value="1"/>
</dbReference>
<sequence length="498" mass="53346">MVVLNLFQRSSSAPVLDRSAIIDIGSNSVRLVVYDGPRRSPATLFNEKVLAGLGRGLSSTGALDRRAMDAALVALARFRRLCVEMAVGNLRTVATAAVRDASNGPRFVQRIEALGLPVELLSGEQEAEAAGLGVISGIPEADGIVGDMGGGSLELVRVRGGAVHNRLSLPLGALRIAAIRAKGKRALDSFVRKALADVDWINESQGLPFYLVGGSWRALARLDMHATGYLLPIVHHYEMEPTAAARLVRVLAQIDKRKLKQITEISPGRIPTLLDSALLLAVLGRALGSSALIASANGLREGLLYQNLTEEERAIDPLIAAAREEGVRQGRFREHGDLLARWIAPLFDGESGQQQRLRHAACLLADVGWRANPDFRAERGVETALHGNWVGVDAHGRAMMAQALSANFGGGAALMEQLLSICARPDLERAQQWGLAMRLGQRLSGGVAGPLESSRVEVGEGALRLFLSTEDAPLYGEAVERRHRQLSVAMGLTPVLTS</sequence>
<reference evidence="3 4" key="1">
    <citation type="submission" date="2013-07" db="EMBL/GenBank/DDBJ databases">
        <title>Completed genome of Sphingomonas sanxanigenens NX02.</title>
        <authorList>
            <person name="Ma T."/>
            <person name="Huang H."/>
            <person name="Wu M."/>
            <person name="Li X."/>
            <person name="Li G."/>
        </authorList>
    </citation>
    <scope>NUCLEOTIDE SEQUENCE [LARGE SCALE GENOMIC DNA]</scope>
    <source>
        <strain evidence="3 4">NX02</strain>
    </source>
</reference>
<evidence type="ECO:0000313" key="3">
    <source>
        <dbReference type="EMBL" id="AHE54053.1"/>
    </source>
</evidence>
<dbReference type="HOGENOM" id="CLU_025908_4_2_5"/>
<keyword evidence="4" id="KW-1185">Reference proteome</keyword>